<feature type="region of interest" description="Disordered" evidence="1">
    <location>
        <begin position="1"/>
        <end position="41"/>
    </location>
</feature>
<dbReference type="RefSeq" id="WP_255920495.1">
    <property type="nucleotide sequence ID" value="NZ_JANFNG010000008.1"/>
</dbReference>
<protein>
    <submittedName>
        <fullName evidence="2">Uncharacterized protein</fullName>
    </submittedName>
</protein>
<evidence type="ECO:0000256" key="1">
    <source>
        <dbReference type="SAM" id="MobiDB-lite"/>
    </source>
</evidence>
<evidence type="ECO:0000313" key="2">
    <source>
        <dbReference type="EMBL" id="MCQ4081597.1"/>
    </source>
</evidence>
<proteinExistence type="predicted"/>
<feature type="region of interest" description="Disordered" evidence="1">
    <location>
        <begin position="57"/>
        <end position="93"/>
    </location>
</feature>
<keyword evidence="3" id="KW-1185">Reference proteome</keyword>
<comment type="caution">
    <text evidence="2">The sequence shown here is derived from an EMBL/GenBank/DDBJ whole genome shotgun (WGS) entry which is preliminary data.</text>
</comment>
<gene>
    <name evidence="2" type="ORF">NGB36_13520</name>
</gene>
<sequence length="93" mass="9592">MSERPPAASAAHVTAFDVTPEAANELPGFPDPGVPGTEQGTFPELVRDCRRMAPKWAAPHSAAHAPVTPSSIHGTKVPQASSDVVAGMSEYGS</sequence>
<feature type="compositionally biased region" description="Polar residues" evidence="1">
    <location>
        <begin position="68"/>
        <end position="82"/>
    </location>
</feature>
<evidence type="ECO:0000313" key="3">
    <source>
        <dbReference type="Proteomes" id="UP001057702"/>
    </source>
</evidence>
<name>A0ABT1PVC2_9ACTN</name>
<reference evidence="2" key="1">
    <citation type="submission" date="2022-06" db="EMBL/GenBank/DDBJ databases">
        <title>Draft genome sequence of Streptomyces sp. RB6PN25 isolated from peat swamp forest in Thailand.</title>
        <authorList>
            <person name="Duangmal K."/>
            <person name="Klaysubun C."/>
        </authorList>
    </citation>
    <scope>NUCLEOTIDE SEQUENCE</scope>
    <source>
        <strain evidence="2">RB6PN25</strain>
    </source>
</reference>
<accession>A0ABT1PVC2</accession>
<dbReference type="EMBL" id="JANFNG010000008">
    <property type="protein sequence ID" value="MCQ4081597.1"/>
    <property type="molecule type" value="Genomic_DNA"/>
</dbReference>
<organism evidence="2 3">
    <name type="scientific">Streptomyces humicola</name>
    <dbReference type="NCBI Taxonomy" id="2953240"/>
    <lineage>
        <taxon>Bacteria</taxon>
        <taxon>Bacillati</taxon>
        <taxon>Actinomycetota</taxon>
        <taxon>Actinomycetes</taxon>
        <taxon>Kitasatosporales</taxon>
        <taxon>Streptomycetaceae</taxon>
        <taxon>Streptomyces</taxon>
    </lineage>
</organism>
<dbReference type="Proteomes" id="UP001057702">
    <property type="component" value="Unassembled WGS sequence"/>
</dbReference>